<evidence type="ECO:0000256" key="7">
    <source>
        <dbReference type="ARBA" id="ARBA00023136"/>
    </source>
</evidence>
<dbReference type="Gene3D" id="2.30.30.60">
    <property type="match status" value="1"/>
</dbReference>
<evidence type="ECO:0000256" key="1">
    <source>
        <dbReference type="ARBA" id="ARBA00004141"/>
    </source>
</evidence>
<evidence type="ECO:0000256" key="8">
    <source>
        <dbReference type="ARBA" id="ARBA00023303"/>
    </source>
</evidence>
<dbReference type="InterPro" id="IPR023408">
    <property type="entry name" value="MscS_beta-dom_sf"/>
</dbReference>
<feature type="transmembrane region" description="Helical" evidence="10">
    <location>
        <begin position="186"/>
        <end position="206"/>
    </location>
</feature>
<dbReference type="GO" id="GO:0008381">
    <property type="term" value="F:mechanosensitive monoatomic ion channel activity"/>
    <property type="evidence" value="ECO:0007669"/>
    <property type="project" value="TreeGrafter"/>
</dbReference>
<gene>
    <name evidence="12" type="ORF">JCGZ_07463</name>
</gene>
<dbReference type="PANTHER" id="PTHR31618:SF33">
    <property type="entry name" value="MECHANOSENSITIVE ION CHANNEL PROTEIN"/>
    <property type="match status" value="1"/>
</dbReference>
<dbReference type="FunFam" id="2.30.30.60:FF:000003">
    <property type="entry name" value="Predicted mechanosensitive ion channel"/>
    <property type="match status" value="1"/>
</dbReference>
<comment type="subcellular location">
    <subcellularLocation>
        <location evidence="1">Membrane</location>
        <topology evidence="1">Multi-pass membrane protein</topology>
    </subcellularLocation>
</comment>
<evidence type="ECO:0000256" key="2">
    <source>
        <dbReference type="ARBA" id="ARBA00008017"/>
    </source>
</evidence>
<keyword evidence="4 10" id="KW-0812">Transmembrane</keyword>
<dbReference type="Pfam" id="PF00924">
    <property type="entry name" value="MS_channel_2nd"/>
    <property type="match status" value="1"/>
</dbReference>
<dbReference type="InterPro" id="IPR016688">
    <property type="entry name" value="MscS-like_plants/fungi"/>
</dbReference>
<protein>
    <recommendedName>
        <fullName evidence="11">Mechanosensitive ion channel MscS domain-containing protein</fullName>
    </recommendedName>
</protein>
<feature type="region of interest" description="Disordered" evidence="9">
    <location>
        <begin position="23"/>
        <end position="101"/>
    </location>
</feature>
<dbReference type="OrthoDB" id="544685at2759"/>
<dbReference type="SUPFAM" id="SSF50182">
    <property type="entry name" value="Sm-like ribonucleoproteins"/>
    <property type="match status" value="1"/>
</dbReference>
<evidence type="ECO:0000256" key="3">
    <source>
        <dbReference type="ARBA" id="ARBA00022448"/>
    </source>
</evidence>
<dbReference type="PANTHER" id="PTHR31618">
    <property type="entry name" value="MECHANOSENSITIVE ION CHANNEL PROTEIN 5"/>
    <property type="match status" value="1"/>
</dbReference>
<accession>A0A067KCM4</accession>
<dbReference type="InterPro" id="IPR010920">
    <property type="entry name" value="LSM_dom_sf"/>
</dbReference>
<dbReference type="GO" id="GO:0005886">
    <property type="term" value="C:plasma membrane"/>
    <property type="evidence" value="ECO:0007669"/>
    <property type="project" value="UniProtKB-ARBA"/>
</dbReference>
<organism evidence="12 13">
    <name type="scientific">Jatropha curcas</name>
    <name type="common">Barbados nut</name>
    <dbReference type="NCBI Taxonomy" id="180498"/>
    <lineage>
        <taxon>Eukaryota</taxon>
        <taxon>Viridiplantae</taxon>
        <taxon>Streptophyta</taxon>
        <taxon>Embryophyta</taxon>
        <taxon>Tracheophyta</taxon>
        <taxon>Spermatophyta</taxon>
        <taxon>Magnoliopsida</taxon>
        <taxon>eudicotyledons</taxon>
        <taxon>Gunneridae</taxon>
        <taxon>Pentapetalae</taxon>
        <taxon>rosids</taxon>
        <taxon>fabids</taxon>
        <taxon>Malpighiales</taxon>
        <taxon>Euphorbiaceae</taxon>
        <taxon>Crotonoideae</taxon>
        <taxon>Jatropheae</taxon>
        <taxon>Jatropha</taxon>
    </lineage>
</organism>
<feature type="domain" description="Mechanosensitive ion channel MscS" evidence="11">
    <location>
        <begin position="479"/>
        <end position="535"/>
    </location>
</feature>
<evidence type="ECO:0000256" key="6">
    <source>
        <dbReference type="ARBA" id="ARBA00023065"/>
    </source>
</evidence>
<feature type="transmembrane region" description="Helical" evidence="10">
    <location>
        <begin position="460"/>
        <end position="484"/>
    </location>
</feature>
<proteinExistence type="inferred from homology"/>
<keyword evidence="3" id="KW-0813">Transport</keyword>
<feature type="compositionally biased region" description="Polar residues" evidence="9">
    <location>
        <begin position="42"/>
        <end position="83"/>
    </location>
</feature>
<feature type="transmembrane region" description="Helical" evidence="10">
    <location>
        <begin position="226"/>
        <end position="248"/>
    </location>
</feature>
<evidence type="ECO:0000256" key="9">
    <source>
        <dbReference type="SAM" id="MobiDB-lite"/>
    </source>
</evidence>
<keyword evidence="6" id="KW-0406">Ion transport</keyword>
<dbReference type="GO" id="GO:0050982">
    <property type="term" value="P:detection of mechanical stimulus"/>
    <property type="evidence" value="ECO:0007669"/>
    <property type="project" value="TreeGrafter"/>
</dbReference>
<dbReference type="AlphaFoldDB" id="A0A067KCM4"/>
<dbReference type="InterPro" id="IPR006685">
    <property type="entry name" value="MscS_channel_2nd"/>
</dbReference>
<keyword evidence="13" id="KW-1185">Reference proteome</keyword>
<dbReference type="Proteomes" id="UP000027138">
    <property type="component" value="Unassembled WGS sequence"/>
</dbReference>
<feature type="transmembrane region" description="Helical" evidence="10">
    <location>
        <begin position="425"/>
        <end position="448"/>
    </location>
</feature>
<comment type="similarity">
    <text evidence="2">Belongs to the MscS (TC 1.A.23) family.</text>
</comment>
<reference evidence="12 13" key="1">
    <citation type="journal article" date="2014" name="PLoS ONE">
        <title>Global Analysis of Gene Expression Profiles in Physic Nut (Jatropha curcas L.) Seedlings Exposed to Salt Stress.</title>
        <authorList>
            <person name="Zhang L."/>
            <person name="Zhang C."/>
            <person name="Wu P."/>
            <person name="Chen Y."/>
            <person name="Li M."/>
            <person name="Jiang H."/>
            <person name="Wu G."/>
        </authorList>
    </citation>
    <scope>NUCLEOTIDE SEQUENCE [LARGE SCALE GENOMIC DNA]</scope>
    <source>
        <strain evidence="13">cv. GZQX0401</strain>
        <tissue evidence="12">Young leaves</tissue>
    </source>
</reference>
<evidence type="ECO:0000256" key="10">
    <source>
        <dbReference type="SAM" id="Phobius"/>
    </source>
</evidence>
<keyword evidence="5 10" id="KW-1133">Transmembrane helix</keyword>
<evidence type="ECO:0000256" key="5">
    <source>
        <dbReference type="ARBA" id="ARBA00022989"/>
    </source>
</evidence>
<keyword evidence="8" id="KW-0407">Ion channel</keyword>
<evidence type="ECO:0000256" key="4">
    <source>
        <dbReference type="ARBA" id="ARBA00022692"/>
    </source>
</evidence>
<evidence type="ECO:0000313" key="13">
    <source>
        <dbReference type="Proteomes" id="UP000027138"/>
    </source>
</evidence>
<name>A0A067KCM4_JATCU</name>
<evidence type="ECO:0000259" key="11">
    <source>
        <dbReference type="Pfam" id="PF00924"/>
    </source>
</evidence>
<sequence>MAGKADDVSISISGEEEAFVLVKSQMRSPIPQPTEPDKATEPFSTKPPQIQLTNSVVQRKSSPTRSLSSKPLYNNNDNDNSTLPKVESLGSPPSLEKNKDNGKNPYGRINWKLLILFIESTVSVFAIGLLIASLTADKWQNRRIWDFEIWKWCVLLLSIFCGRLIAYTVREVLMALIWKLYLDERVLYFAHGVKKSVVFCIWLGLVTLSWRSMFHRGDAQRKTSRVLAGLLIGSGVWLVKTFLVKLIGSLHARKLFEKIKEAIRLRKVLKQISKMDDIADSVEKQNGKNIYIEDMIELLNAVRGKMLLPLTYYGSNIRSHEDEINDEAGARAAADEIFVRLAGNDADSKYIYLENLMKYLDDENVIQHFQGLAEDNVQIAAEPDNTDENKLIKRSVFRSWVVDVYKDHDSLNSTLKHSKTALDELNVIFSVIVLFVITVVWLLFMGFLTVKILVFLSSQLLLVVFMFGNTCKTIFEAIIFVFVVHPFDIGDRCVIDSVQMTVDEMNILTTTFLRHDGEKIYYPNAVLATKPISNLYRSPPMTDCLEFAISLRTKKDVINHMQEKIKSYVESNPRRWRPEHSVQFKEIENVNKMKMVLYVNHTINFHYFAKRAKRRSDLVLKMKDIFEELKVEYSLLPQYVNLLSYSAAAPSTAPLPVGRPCYF</sequence>
<dbReference type="EMBL" id="KK914539">
    <property type="protein sequence ID" value="KDP33892.1"/>
    <property type="molecule type" value="Genomic_DNA"/>
</dbReference>
<dbReference type="GO" id="GO:0006820">
    <property type="term" value="P:monoatomic anion transport"/>
    <property type="evidence" value="ECO:0007669"/>
    <property type="project" value="TreeGrafter"/>
</dbReference>
<feature type="transmembrane region" description="Helical" evidence="10">
    <location>
        <begin position="113"/>
        <end position="134"/>
    </location>
</feature>
<feature type="transmembrane region" description="Helical" evidence="10">
    <location>
        <begin position="149"/>
        <end position="166"/>
    </location>
</feature>
<evidence type="ECO:0000313" key="12">
    <source>
        <dbReference type="EMBL" id="KDP33892.1"/>
    </source>
</evidence>
<keyword evidence="7 10" id="KW-0472">Membrane</keyword>